<gene>
    <name evidence="2" type="ORF">X943_004070</name>
</gene>
<evidence type="ECO:0000256" key="1">
    <source>
        <dbReference type="SAM" id="Phobius"/>
    </source>
</evidence>
<protein>
    <submittedName>
        <fullName evidence="2">Variant erythrocyte surface antigen-1 family protein</fullName>
    </submittedName>
</protein>
<proteinExistence type="predicted"/>
<dbReference type="EMBL" id="JAHBMH010000015">
    <property type="protein sequence ID" value="KAK1939126.1"/>
    <property type="molecule type" value="Genomic_DNA"/>
</dbReference>
<keyword evidence="1" id="KW-1133">Transmembrane helix</keyword>
<reference evidence="2" key="1">
    <citation type="journal article" date="2014" name="Nucleic Acids Res.">
        <title>The evolutionary dynamics of variant antigen genes in Babesia reveal a history of genomic innovation underlying host-parasite interaction.</title>
        <authorList>
            <person name="Jackson A.P."/>
            <person name="Otto T.D."/>
            <person name="Darby A."/>
            <person name="Ramaprasad A."/>
            <person name="Xia D."/>
            <person name="Echaide I.E."/>
            <person name="Farber M."/>
            <person name="Gahlot S."/>
            <person name="Gamble J."/>
            <person name="Gupta D."/>
            <person name="Gupta Y."/>
            <person name="Jackson L."/>
            <person name="Malandrin L."/>
            <person name="Malas T.B."/>
            <person name="Moussa E."/>
            <person name="Nair M."/>
            <person name="Reid A.J."/>
            <person name="Sanders M."/>
            <person name="Sharma J."/>
            <person name="Tracey A."/>
            <person name="Quail M.A."/>
            <person name="Weir W."/>
            <person name="Wastling J.M."/>
            <person name="Hall N."/>
            <person name="Willadsen P."/>
            <person name="Lingelbach K."/>
            <person name="Shiels B."/>
            <person name="Tait A."/>
            <person name="Berriman M."/>
            <person name="Allred D.R."/>
            <person name="Pain A."/>
        </authorList>
    </citation>
    <scope>NUCLEOTIDE SEQUENCE</scope>
    <source>
        <strain evidence="2">1802A</strain>
    </source>
</reference>
<keyword evidence="1" id="KW-0472">Membrane</keyword>
<evidence type="ECO:0000313" key="3">
    <source>
        <dbReference type="Proteomes" id="UP001195914"/>
    </source>
</evidence>
<sequence>MLFEYLRKVYIALDFLKFQCERDKNSAGWQDCAFGQSCVTALQSSLKSLSPSECCPSSLPKGILCTSIPYHSNYHEHCTSSKPGVKCIGLQECTDSTDSSTKNPDTDAHTSGKCKPSCPHPLLMFLIDGSDSQSKPQAFSYSLFKLPSGSSVPRMGFSPDNLPSPGRNGHVLHDVLIWFCRSGFYPLTRLVEFALCIFRNPPETLLDLYAFFKKFVEALNSKPDLSSRFVQWIEGEPGEYSGGDLKKALEQLYGSSHPNGSSTSPHSNDLRSLYDCEGPKGSNGPHPTCGKYLHPLAQDASDNLVEDLVDSYLSWVCYLTPKFKTLLEEFQGKFSSCCSSCQNIVKCPCALATLYSQGFVYYSPSGLGCWDSWGQEHEARRNVQDHESDKENSPHCTRRTCKNFIDQLEKVAGEGSPLQKLLDAIEKFLWSIRKPFFLFVLAFWAFVMSYFLYVQLYKLDLLHIDSHLHLPRSFKILASTLFSDASSKLKDLSYFTL</sequence>
<reference evidence="2" key="2">
    <citation type="submission" date="2021-05" db="EMBL/GenBank/DDBJ databases">
        <authorList>
            <person name="Pain A."/>
        </authorList>
    </citation>
    <scope>NUCLEOTIDE SEQUENCE</scope>
    <source>
        <strain evidence="2">1802A</strain>
    </source>
</reference>
<feature type="transmembrane region" description="Helical" evidence="1">
    <location>
        <begin position="436"/>
        <end position="453"/>
    </location>
</feature>
<dbReference type="Proteomes" id="UP001195914">
    <property type="component" value="Unassembled WGS sequence"/>
</dbReference>
<accession>A0AAD9LJZ7</accession>
<evidence type="ECO:0000313" key="2">
    <source>
        <dbReference type="EMBL" id="KAK1939126.1"/>
    </source>
</evidence>
<keyword evidence="3" id="KW-1185">Reference proteome</keyword>
<keyword evidence="1" id="KW-0812">Transmembrane</keyword>
<dbReference type="AlphaFoldDB" id="A0AAD9LJZ7"/>
<name>A0AAD9LJZ7_BABDI</name>
<comment type="caution">
    <text evidence="2">The sequence shown here is derived from an EMBL/GenBank/DDBJ whole genome shotgun (WGS) entry which is preliminary data.</text>
</comment>
<organism evidence="2 3">
    <name type="scientific">Babesia divergens</name>
    <dbReference type="NCBI Taxonomy" id="32595"/>
    <lineage>
        <taxon>Eukaryota</taxon>
        <taxon>Sar</taxon>
        <taxon>Alveolata</taxon>
        <taxon>Apicomplexa</taxon>
        <taxon>Aconoidasida</taxon>
        <taxon>Piroplasmida</taxon>
        <taxon>Babesiidae</taxon>
        <taxon>Babesia</taxon>
    </lineage>
</organism>